<dbReference type="Proteomes" id="UP000501849">
    <property type="component" value="Chromosome"/>
</dbReference>
<evidence type="ECO:0000313" key="3">
    <source>
        <dbReference type="Proteomes" id="UP000501849"/>
    </source>
</evidence>
<evidence type="ECO:0000256" key="1">
    <source>
        <dbReference type="SAM" id="MobiDB-lite"/>
    </source>
</evidence>
<dbReference type="RefSeq" id="WP_168141917.1">
    <property type="nucleotide sequence ID" value="NZ_CBCSDT010000009.1"/>
</dbReference>
<feature type="compositionally biased region" description="Basic and acidic residues" evidence="1">
    <location>
        <begin position="48"/>
        <end position="64"/>
    </location>
</feature>
<evidence type="ECO:0000313" key="2">
    <source>
        <dbReference type="EMBL" id="QIV81298.1"/>
    </source>
</evidence>
<protein>
    <submittedName>
        <fullName evidence="2">Uncharacterized protein</fullName>
    </submittedName>
</protein>
<feature type="compositionally biased region" description="Polar residues" evidence="1">
    <location>
        <begin position="24"/>
        <end position="39"/>
    </location>
</feature>
<organism evidence="2 3">
    <name type="scientific">Mycolicibacterium frederiksbergense</name>
    <dbReference type="NCBI Taxonomy" id="117567"/>
    <lineage>
        <taxon>Bacteria</taxon>
        <taxon>Bacillati</taxon>
        <taxon>Actinomycetota</taxon>
        <taxon>Actinomycetes</taxon>
        <taxon>Mycobacteriales</taxon>
        <taxon>Mycobacteriaceae</taxon>
        <taxon>Mycolicibacterium</taxon>
    </lineage>
</organism>
<name>A0A6H0S1Q9_9MYCO</name>
<accession>A0A6H0S1Q9</accession>
<reference evidence="2 3" key="1">
    <citation type="submission" date="2019-04" db="EMBL/GenBank/DDBJ databases">
        <title>Draft, Whole-Genome Sequence of the Anthracene-degrading Mycobacterium frederiksbergense LB501T, Isolated from a Polycyclic Aromatic Hydrocarbon (PAH)-Contaminated Soil.</title>
        <authorList>
            <person name="Augelletti F."/>
        </authorList>
    </citation>
    <scope>NUCLEOTIDE SEQUENCE [LARGE SCALE GENOMIC DNA]</scope>
    <source>
        <strain evidence="2 3">LB 501T</strain>
    </source>
</reference>
<dbReference type="KEGG" id="mfre:EXE63_10655"/>
<feature type="region of interest" description="Disordered" evidence="1">
    <location>
        <begin position="1"/>
        <end position="64"/>
    </location>
</feature>
<keyword evidence="3" id="KW-1185">Reference proteome</keyword>
<sequence length="64" mass="6850">MTSEQDRGSEASPEEIGAYEDNRPTSVLPGSNGTVSGTAVTDWLDDDGNPKFDENSKETETAEN</sequence>
<gene>
    <name evidence="2" type="ORF">EXE63_10655</name>
</gene>
<dbReference type="AlphaFoldDB" id="A0A6H0S1Q9"/>
<proteinExistence type="predicted"/>
<dbReference type="EMBL" id="CP038799">
    <property type="protein sequence ID" value="QIV81298.1"/>
    <property type="molecule type" value="Genomic_DNA"/>
</dbReference>